<keyword evidence="5" id="KW-0460">Magnesium</keyword>
<dbReference type="NCBIfam" id="TIGR02727">
    <property type="entry name" value="MTHFS_bact"/>
    <property type="match status" value="1"/>
</dbReference>
<dbReference type="SUPFAM" id="SSF100950">
    <property type="entry name" value="NagB/RpiA/CoA transferase-like"/>
    <property type="match status" value="1"/>
</dbReference>
<gene>
    <name evidence="6" type="ORF">IV68_GL000811</name>
</gene>
<protein>
    <recommendedName>
        <fullName evidence="5">5-formyltetrahydrofolate cyclo-ligase</fullName>
        <ecNumber evidence="5">6.3.3.2</ecNumber>
    </recommendedName>
</protein>
<dbReference type="EC" id="6.3.3.2" evidence="5"/>
<dbReference type="STRING" id="1123500.GCA_000420365_00613"/>
<dbReference type="InterPro" id="IPR002698">
    <property type="entry name" value="FTHF_cligase"/>
</dbReference>
<reference evidence="6 7" key="1">
    <citation type="journal article" date="2015" name="Genome Announc.">
        <title>Expanding the biotechnology potential of lactobacilli through comparative genomics of 213 strains and associated genera.</title>
        <authorList>
            <person name="Sun Z."/>
            <person name="Harris H.M."/>
            <person name="McCann A."/>
            <person name="Guo C."/>
            <person name="Argimon S."/>
            <person name="Zhang W."/>
            <person name="Yang X."/>
            <person name="Jeffery I.B."/>
            <person name="Cooney J.C."/>
            <person name="Kagawa T.F."/>
            <person name="Liu W."/>
            <person name="Song Y."/>
            <person name="Salvetti E."/>
            <person name="Wrobel A."/>
            <person name="Rasinkangas P."/>
            <person name="Parkhill J."/>
            <person name="Rea M.C."/>
            <person name="O'Sullivan O."/>
            <person name="Ritari J."/>
            <person name="Douillard F.P."/>
            <person name="Paul Ross R."/>
            <person name="Yang R."/>
            <person name="Briner A.E."/>
            <person name="Felis G.E."/>
            <person name="de Vos W.M."/>
            <person name="Barrangou R."/>
            <person name="Klaenhammer T.R."/>
            <person name="Caufield P.W."/>
            <person name="Cui Y."/>
            <person name="Zhang H."/>
            <person name="O'Toole P.W."/>
        </authorList>
    </citation>
    <scope>NUCLEOTIDE SEQUENCE [LARGE SCALE GENOMIC DNA]</scope>
    <source>
        <strain evidence="6 7">DSM 20190</strain>
    </source>
</reference>
<organism evidence="6 7">
    <name type="scientific">Weissella halotolerans DSM 20190</name>
    <dbReference type="NCBI Taxonomy" id="1123500"/>
    <lineage>
        <taxon>Bacteria</taxon>
        <taxon>Bacillati</taxon>
        <taxon>Bacillota</taxon>
        <taxon>Bacilli</taxon>
        <taxon>Lactobacillales</taxon>
        <taxon>Lactobacillaceae</taxon>
        <taxon>Weissella</taxon>
    </lineage>
</organism>
<evidence type="ECO:0000313" key="6">
    <source>
        <dbReference type="EMBL" id="KRN32457.1"/>
    </source>
</evidence>
<dbReference type="Gene3D" id="3.40.50.10420">
    <property type="entry name" value="NagB/RpiA/CoA transferase-like"/>
    <property type="match status" value="1"/>
</dbReference>
<keyword evidence="3 4" id="KW-0067">ATP-binding</keyword>
<keyword evidence="6" id="KW-0436">Ligase</keyword>
<evidence type="ECO:0000256" key="2">
    <source>
        <dbReference type="ARBA" id="ARBA00022741"/>
    </source>
</evidence>
<dbReference type="GO" id="GO:0009396">
    <property type="term" value="P:folic acid-containing compound biosynthetic process"/>
    <property type="evidence" value="ECO:0007669"/>
    <property type="project" value="TreeGrafter"/>
</dbReference>
<dbReference type="Pfam" id="PF01812">
    <property type="entry name" value="5-FTHF_cyc-lig"/>
    <property type="match status" value="1"/>
</dbReference>
<dbReference type="InterPro" id="IPR024185">
    <property type="entry name" value="FTHF_cligase-like_sf"/>
</dbReference>
<dbReference type="OrthoDB" id="9801938at2"/>
<dbReference type="Proteomes" id="UP000051296">
    <property type="component" value="Unassembled WGS sequence"/>
</dbReference>
<comment type="similarity">
    <text evidence="1 5">Belongs to the 5-formyltetrahydrofolate cyclo-ligase family.</text>
</comment>
<accession>A0A0R2FVL3</accession>
<dbReference type="GO" id="GO:0035999">
    <property type="term" value="P:tetrahydrofolate interconversion"/>
    <property type="evidence" value="ECO:0007669"/>
    <property type="project" value="TreeGrafter"/>
</dbReference>
<feature type="binding site" evidence="4">
    <location>
        <position position="50"/>
    </location>
    <ligand>
        <name>substrate</name>
    </ligand>
</feature>
<feature type="binding site" evidence="4">
    <location>
        <position position="55"/>
    </location>
    <ligand>
        <name>substrate</name>
    </ligand>
</feature>
<dbReference type="InParanoid" id="A0A0R2FVL3"/>
<evidence type="ECO:0000313" key="7">
    <source>
        <dbReference type="Proteomes" id="UP000051296"/>
    </source>
</evidence>
<keyword evidence="2 4" id="KW-0547">Nucleotide-binding</keyword>
<comment type="cofactor">
    <cofactor evidence="5">
        <name>Mg(2+)</name>
        <dbReference type="ChEBI" id="CHEBI:18420"/>
    </cofactor>
</comment>
<evidence type="ECO:0000256" key="4">
    <source>
        <dbReference type="PIRSR" id="PIRSR006806-1"/>
    </source>
</evidence>
<dbReference type="GO" id="GO:0046872">
    <property type="term" value="F:metal ion binding"/>
    <property type="evidence" value="ECO:0007669"/>
    <property type="project" value="UniProtKB-KW"/>
</dbReference>
<dbReference type="InterPro" id="IPR037171">
    <property type="entry name" value="NagB/RpiA_transferase-like"/>
</dbReference>
<name>A0A0R2FVL3_9LACO</name>
<feature type="binding site" evidence="4">
    <location>
        <begin position="4"/>
        <end position="8"/>
    </location>
    <ligand>
        <name>ATP</name>
        <dbReference type="ChEBI" id="CHEBI:30616"/>
    </ligand>
</feature>
<feature type="binding site" evidence="4">
    <location>
        <begin position="131"/>
        <end position="139"/>
    </location>
    <ligand>
        <name>ATP</name>
        <dbReference type="ChEBI" id="CHEBI:30616"/>
    </ligand>
</feature>
<evidence type="ECO:0000256" key="3">
    <source>
        <dbReference type="ARBA" id="ARBA00022840"/>
    </source>
</evidence>
<keyword evidence="7" id="KW-1185">Reference proteome</keyword>
<keyword evidence="5" id="KW-0479">Metal-binding</keyword>
<comment type="caution">
    <text evidence="6">The sequence shown here is derived from an EMBL/GenBank/DDBJ whole genome shotgun (WGS) entry which is preliminary data.</text>
</comment>
<evidence type="ECO:0000256" key="5">
    <source>
        <dbReference type="RuleBase" id="RU361279"/>
    </source>
</evidence>
<dbReference type="GO" id="GO:0005524">
    <property type="term" value="F:ATP binding"/>
    <property type="evidence" value="ECO:0007669"/>
    <property type="project" value="UniProtKB-KW"/>
</dbReference>
<evidence type="ECO:0000256" key="1">
    <source>
        <dbReference type="ARBA" id="ARBA00010638"/>
    </source>
</evidence>
<dbReference type="EMBL" id="JQAX01000002">
    <property type="protein sequence ID" value="KRN32457.1"/>
    <property type="molecule type" value="Genomic_DNA"/>
</dbReference>
<dbReference type="PANTHER" id="PTHR23407">
    <property type="entry name" value="ATPASE INHIBITOR/5-FORMYLTETRAHYDROFOLATE CYCLO-LIGASE"/>
    <property type="match status" value="1"/>
</dbReference>
<comment type="catalytic activity">
    <reaction evidence="5">
        <text>(6S)-5-formyl-5,6,7,8-tetrahydrofolate + ATP = (6R)-5,10-methenyltetrahydrofolate + ADP + phosphate</text>
        <dbReference type="Rhea" id="RHEA:10488"/>
        <dbReference type="ChEBI" id="CHEBI:30616"/>
        <dbReference type="ChEBI" id="CHEBI:43474"/>
        <dbReference type="ChEBI" id="CHEBI:57455"/>
        <dbReference type="ChEBI" id="CHEBI:57457"/>
        <dbReference type="ChEBI" id="CHEBI:456216"/>
        <dbReference type="EC" id="6.3.3.2"/>
    </reaction>
</comment>
<sequence length="192" mass="21457">MIEKAEIRKCAQANYRDYLTGHGSYAMQALVQIVTGLPAWQKAQRVALTLSQTGELPTQLLIETALLQGKDVFLPRVAPKRQLEFIPINQDTTYERHPYGMLEPVGTPLSEVEQLDFVLVPGLAYSQAGDRVGFGGGYYDRFLIRVPNAATVGVTLPANYYPTPIWPVEVCDYRVQTVRLLKGVQQQDDENS</sequence>
<dbReference type="FunCoup" id="A0A0R2FVL3">
    <property type="interactions" value="190"/>
</dbReference>
<dbReference type="eggNOG" id="COG0212">
    <property type="taxonomic scope" value="Bacteria"/>
</dbReference>
<proteinExistence type="inferred from homology"/>
<dbReference type="PIRSF" id="PIRSF006806">
    <property type="entry name" value="FTHF_cligase"/>
    <property type="match status" value="1"/>
</dbReference>
<dbReference type="GO" id="GO:0030272">
    <property type="term" value="F:5-formyltetrahydrofolate cyclo-ligase activity"/>
    <property type="evidence" value="ECO:0007669"/>
    <property type="project" value="UniProtKB-EC"/>
</dbReference>
<dbReference type="PANTHER" id="PTHR23407:SF1">
    <property type="entry name" value="5-FORMYLTETRAHYDROFOLATE CYCLO-LIGASE"/>
    <property type="match status" value="1"/>
</dbReference>
<dbReference type="AlphaFoldDB" id="A0A0R2FVL3"/>
<dbReference type="PATRIC" id="fig|1123500.6.peg.817"/>
<dbReference type="RefSeq" id="WP_022791395.1">
    <property type="nucleotide sequence ID" value="NZ_ATUU01000002.1"/>
</dbReference>